<evidence type="ECO:0000313" key="4">
    <source>
        <dbReference type="Proteomes" id="UP000076404"/>
    </source>
</evidence>
<dbReference type="PROSITE" id="PS51352">
    <property type="entry name" value="THIOREDOXIN_2"/>
    <property type="match status" value="1"/>
</dbReference>
<dbReference type="EMBL" id="CP011454">
    <property type="protein sequence ID" value="AMW06774.1"/>
    <property type="molecule type" value="Genomic_DNA"/>
</dbReference>
<dbReference type="PANTHER" id="PTHR42852:SF13">
    <property type="entry name" value="PROTEIN DIPZ"/>
    <property type="match status" value="1"/>
</dbReference>
<gene>
    <name evidence="3" type="ORF">GEMMAAP_11170</name>
</gene>
<dbReference type="eggNOG" id="COG0526">
    <property type="taxonomic scope" value="Bacteria"/>
</dbReference>
<dbReference type="Gene3D" id="3.40.30.10">
    <property type="entry name" value="Glutaredoxin"/>
    <property type="match status" value="1"/>
</dbReference>
<dbReference type="AlphaFoldDB" id="A0A143BQK3"/>
<dbReference type="PROSITE" id="PS00194">
    <property type="entry name" value="THIOREDOXIN_1"/>
    <property type="match status" value="1"/>
</dbReference>
<dbReference type="Pfam" id="PF00578">
    <property type="entry name" value="AhpC-TSA"/>
    <property type="match status" value="1"/>
</dbReference>
<organism evidence="3 4">
    <name type="scientific">Gemmatimonas phototrophica</name>
    <dbReference type="NCBI Taxonomy" id="1379270"/>
    <lineage>
        <taxon>Bacteria</taxon>
        <taxon>Pseudomonadati</taxon>
        <taxon>Gemmatimonadota</taxon>
        <taxon>Gemmatimonadia</taxon>
        <taxon>Gemmatimonadales</taxon>
        <taxon>Gemmatimonadaceae</taxon>
        <taxon>Gemmatimonas</taxon>
    </lineage>
</organism>
<dbReference type="GO" id="GO:0016209">
    <property type="term" value="F:antioxidant activity"/>
    <property type="evidence" value="ECO:0007669"/>
    <property type="project" value="InterPro"/>
</dbReference>
<dbReference type="InterPro" id="IPR017937">
    <property type="entry name" value="Thioredoxin_CS"/>
</dbReference>
<evidence type="ECO:0000259" key="2">
    <source>
        <dbReference type="PROSITE" id="PS51352"/>
    </source>
</evidence>
<dbReference type="SUPFAM" id="SSF52833">
    <property type="entry name" value="Thioredoxin-like"/>
    <property type="match status" value="1"/>
</dbReference>
<dbReference type="GO" id="GO:0016491">
    <property type="term" value="F:oxidoreductase activity"/>
    <property type="evidence" value="ECO:0007669"/>
    <property type="project" value="InterPro"/>
</dbReference>
<sequence length="160" mass="17235">MRERAARRPVYAVQTRTGHTLTADSLRGRVVLVNVWATWCPPCRAEMPALQQLATAYEAEGMVLLGLSVDRGPAAKVDAFLAERGITYPVAIVGDDVIAAFGGVRGYPTSYLLDRDGVVRHTVMGPVAPLSLRPAIRRLLAESDTGAARRSLRLGGEARP</sequence>
<dbReference type="KEGG" id="gph:GEMMAAP_11170"/>
<evidence type="ECO:0000313" key="3">
    <source>
        <dbReference type="EMBL" id="AMW06774.1"/>
    </source>
</evidence>
<reference evidence="3 4" key="1">
    <citation type="journal article" date="2014" name="Proc. Natl. Acad. Sci. U.S.A.">
        <title>Functional type 2 photosynthetic reaction centers found in the rare bacterial phylum Gemmatimonadetes.</title>
        <authorList>
            <person name="Zeng Y."/>
            <person name="Feng F."/>
            <person name="Medova H."/>
            <person name="Dean J."/>
            <person name="Koblizek M."/>
        </authorList>
    </citation>
    <scope>NUCLEOTIDE SEQUENCE [LARGE SCALE GENOMIC DNA]</scope>
    <source>
        <strain evidence="3 4">AP64</strain>
    </source>
</reference>
<name>A0A143BQK3_9BACT</name>
<keyword evidence="1" id="KW-0676">Redox-active center</keyword>
<accession>A0A143BQK3</accession>
<dbReference type="InterPro" id="IPR036249">
    <property type="entry name" value="Thioredoxin-like_sf"/>
</dbReference>
<reference evidence="3 4" key="2">
    <citation type="journal article" date="2016" name="Environ. Microbiol. Rep.">
        <title>Metagenomic evidence for the presence of phototrophic Gemmatimonadetes bacteria in diverse environments.</title>
        <authorList>
            <person name="Zeng Y."/>
            <person name="Baumbach J."/>
            <person name="Barbosa E.G."/>
            <person name="Azevedo V."/>
            <person name="Zhang C."/>
            <person name="Koblizek M."/>
        </authorList>
    </citation>
    <scope>NUCLEOTIDE SEQUENCE [LARGE SCALE GENOMIC DNA]</scope>
    <source>
        <strain evidence="3 4">AP64</strain>
    </source>
</reference>
<dbReference type="InterPro" id="IPR050553">
    <property type="entry name" value="Thioredoxin_ResA/DsbE_sf"/>
</dbReference>
<protein>
    <recommendedName>
        <fullName evidence="2">Thioredoxin domain-containing protein</fullName>
    </recommendedName>
</protein>
<dbReference type="STRING" id="1379270.GEMMAAP_11170"/>
<dbReference type="PANTHER" id="PTHR42852">
    <property type="entry name" value="THIOL:DISULFIDE INTERCHANGE PROTEIN DSBE"/>
    <property type="match status" value="1"/>
</dbReference>
<feature type="domain" description="Thioredoxin" evidence="2">
    <location>
        <begin position="2"/>
        <end position="141"/>
    </location>
</feature>
<dbReference type="CDD" id="cd02966">
    <property type="entry name" value="TlpA_like_family"/>
    <property type="match status" value="1"/>
</dbReference>
<proteinExistence type="predicted"/>
<dbReference type="InterPro" id="IPR013766">
    <property type="entry name" value="Thioredoxin_domain"/>
</dbReference>
<dbReference type="InterPro" id="IPR000866">
    <property type="entry name" value="AhpC/TSA"/>
</dbReference>
<keyword evidence="4" id="KW-1185">Reference proteome</keyword>
<dbReference type="Proteomes" id="UP000076404">
    <property type="component" value="Chromosome"/>
</dbReference>
<evidence type="ECO:0000256" key="1">
    <source>
        <dbReference type="ARBA" id="ARBA00023284"/>
    </source>
</evidence>